<feature type="transmembrane region" description="Helical" evidence="1">
    <location>
        <begin position="41"/>
        <end position="60"/>
    </location>
</feature>
<reference evidence="2" key="3">
    <citation type="journal article" date="2017" name="Nature">
        <title>Genome sequence of the progenitor of the wheat D genome Aegilops tauschii.</title>
        <authorList>
            <person name="Luo M.C."/>
            <person name="Gu Y.Q."/>
            <person name="Puiu D."/>
            <person name="Wang H."/>
            <person name="Twardziok S.O."/>
            <person name="Deal K.R."/>
            <person name="Huo N."/>
            <person name="Zhu T."/>
            <person name="Wang L."/>
            <person name="Wang Y."/>
            <person name="McGuire P.E."/>
            <person name="Liu S."/>
            <person name="Long H."/>
            <person name="Ramasamy R.K."/>
            <person name="Rodriguez J.C."/>
            <person name="Van S.L."/>
            <person name="Yuan L."/>
            <person name="Wang Z."/>
            <person name="Xia Z."/>
            <person name="Xiao L."/>
            <person name="Anderson O.D."/>
            <person name="Ouyang S."/>
            <person name="Liang Y."/>
            <person name="Zimin A.V."/>
            <person name="Pertea G."/>
            <person name="Qi P."/>
            <person name="Bennetzen J.L."/>
            <person name="Dai X."/>
            <person name="Dawson M.W."/>
            <person name="Muller H.G."/>
            <person name="Kugler K."/>
            <person name="Rivarola-Duarte L."/>
            <person name="Spannagl M."/>
            <person name="Mayer K.F.X."/>
            <person name="Lu F.H."/>
            <person name="Bevan M.W."/>
            <person name="Leroy P."/>
            <person name="Li P."/>
            <person name="You F.M."/>
            <person name="Sun Q."/>
            <person name="Liu Z."/>
            <person name="Lyons E."/>
            <person name="Wicker T."/>
            <person name="Salzberg S.L."/>
            <person name="Devos K.M."/>
            <person name="Dvorak J."/>
        </authorList>
    </citation>
    <scope>NUCLEOTIDE SEQUENCE [LARGE SCALE GENOMIC DNA]</scope>
    <source>
        <strain evidence="2">cv. AL8/78</strain>
    </source>
</reference>
<dbReference type="Gramene" id="AET5Gv20676200.5">
    <property type="protein sequence ID" value="AET5Gv20676200.5"/>
    <property type="gene ID" value="AET5Gv20676200"/>
</dbReference>
<evidence type="ECO:0000256" key="1">
    <source>
        <dbReference type="SAM" id="Phobius"/>
    </source>
</evidence>
<proteinExistence type="predicted"/>
<evidence type="ECO:0000313" key="2">
    <source>
        <dbReference type="EnsemblPlants" id="AET5Gv20676200.5"/>
    </source>
</evidence>
<keyword evidence="1" id="KW-0472">Membrane</keyword>
<dbReference type="AlphaFoldDB" id="A0A453L8R8"/>
<evidence type="ECO:0000313" key="3">
    <source>
        <dbReference type="Proteomes" id="UP000015105"/>
    </source>
</evidence>
<reference evidence="3" key="1">
    <citation type="journal article" date="2014" name="Science">
        <title>Ancient hybridizations among the ancestral genomes of bread wheat.</title>
        <authorList>
            <consortium name="International Wheat Genome Sequencing Consortium,"/>
            <person name="Marcussen T."/>
            <person name="Sandve S.R."/>
            <person name="Heier L."/>
            <person name="Spannagl M."/>
            <person name="Pfeifer M."/>
            <person name="Jakobsen K.S."/>
            <person name="Wulff B.B."/>
            <person name="Steuernagel B."/>
            <person name="Mayer K.F."/>
            <person name="Olsen O.A."/>
        </authorList>
    </citation>
    <scope>NUCLEOTIDE SEQUENCE [LARGE SCALE GENOMIC DNA]</scope>
    <source>
        <strain evidence="3">cv. AL8/78</strain>
    </source>
</reference>
<organism evidence="2 3">
    <name type="scientific">Aegilops tauschii subsp. strangulata</name>
    <name type="common">Goatgrass</name>
    <dbReference type="NCBI Taxonomy" id="200361"/>
    <lineage>
        <taxon>Eukaryota</taxon>
        <taxon>Viridiplantae</taxon>
        <taxon>Streptophyta</taxon>
        <taxon>Embryophyta</taxon>
        <taxon>Tracheophyta</taxon>
        <taxon>Spermatophyta</taxon>
        <taxon>Magnoliopsida</taxon>
        <taxon>Liliopsida</taxon>
        <taxon>Poales</taxon>
        <taxon>Poaceae</taxon>
        <taxon>BOP clade</taxon>
        <taxon>Pooideae</taxon>
        <taxon>Triticodae</taxon>
        <taxon>Triticeae</taxon>
        <taxon>Triticinae</taxon>
        <taxon>Aegilops</taxon>
    </lineage>
</organism>
<name>A0A453L8R8_AEGTS</name>
<reference evidence="2" key="4">
    <citation type="submission" date="2019-03" db="UniProtKB">
        <authorList>
            <consortium name="EnsemblPlants"/>
        </authorList>
    </citation>
    <scope>IDENTIFICATION</scope>
</reference>
<accession>A0A453L8R8</accession>
<sequence length="68" mass="7535">GFSFKNSTQHISSNSTTFPKYPPSFWVNSGVGVGVAHASGVHVAFLTFLSNLHHIFVIYIRMIKNLNI</sequence>
<keyword evidence="1" id="KW-0812">Transmembrane</keyword>
<dbReference type="EnsemblPlants" id="AET5Gv20676200.5">
    <property type="protein sequence ID" value="AET5Gv20676200.5"/>
    <property type="gene ID" value="AET5Gv20676200"/>
</dbReference>
<keyword evidence="3" id="KW-1185">Reference proteome</keyword>
<dbReference type="Proteomes" id="UP000015105">
    <property type="component" value="Chromosome 5D"/>
</dbReference>
<reference evidence="2" key="5">
    <citation type="journal article" date="2021" name="G3 (Bethesda)">
        <title>Aegilops tauschii genome assembly Aet v5.0 features greater sequence contiguity and improved annotation.</title>
        <authorList>
            <person name="Wang L."/>
            <person name="Zhu T."/>
            <person name="Rodriguez J.C."/>
            <person name="Deal K.R."/>
            <person name="Dubcovsky J."/>
            <person name="McGuire P.E."/>
            <person name="Lux T."/>
            <person name="Spannagl M."/>
            <person name="Mayer K.F.X."/>
            <person name="Baldrich P."/>
            <person name="Meyers B.C."/>
            <person name="Huo N."/>
            <person name="Gu Y.Q."/>
            <person name="Zhou H."/>
            <person name="Devos K.M."/>
            <person name="Bennetzen J.L."/>
            <person name="Unver T."/>
            <person name="Budak H."/>
            <person name="Gulick P.J."/>
            <person name="Galiba G."/>
            <person name="Kalapos B."/>
            <person name="Nelson D.R."/>
            <person name="Li P."/>
            <person name="You F.M."/>
            <person name="Luo M.C."/>
            <person name="Dvorak J."/>
        </authorList>
    </citation>
    <scope>NUCLEOTIDE SEQUENCE [LARGE SCALE GENOMIC DNA]</scope>
    <source>
        <strain evidence="2">cv. AL8/78</strain>
    </source>
</reference>
<keyword evidence="1" id="KW-1133">Transmembrane helix</keyword>
<reference evidence="3" key="2">
    <citation type="journal article" date="2017" name="Nat. Plants">
        <title>The Aegilops tauschii genome reveals multiple impacts of transposons.</title>
        <authorList>
            <person name="Zhao G."/>
            <person name="Zou C."/>
            <person name="Li K."/>
            <person name="Wang K."/>
            <person name="Li T."/>
            <person name="Gao L."/>
            <person name="Zhang X."/>
            <person name="Wang H."/>
            <person name="Yang Z."/>
            <person name="Liu X."/>
            <person name="Jiang W."/>
            <person name="Mao L."/>
            <person name="Kong X."/>
            <person name="Jiao Y."/>
            <person name="Jia J."/>
        </authorList>
    </citation>
    <scope>NUCLEOTIDE SEQUENCE [LARGE SCALE GENOMIC DNA]</scope>
    <source>
        <strain evidence="3">cv. AL8/78</strain>
    </source>
</reference>
<protein>
    <submittedName>
        <fullName evidence="2">Uncharacterized protein</fullName>
    </submittedName>
</protein>